<protein>
    <submittedName>
        <fullName evidence="3">NAD-dependent epimerase/dehydratase</fullName>
    </submittedName>
</protein>
<evidence type="ECO:0000259" key="2">
    <source>
        <dbReference type="Pfam" id="PF01370"/>
    </source>
</evidence>
<evidence type="ECO:0000313" key="4">
    <source>
        <dbReference type="Proteomes" id="UP001500742"/>
    </source>
</evidence>
<dbReference type="EMBL" id="BAAAZC010000009">
    <property type="protein sequence ID" value="GAA3966098.1"/>
    <property type="molecule type" value="Genomic_DNA"/>
</dbReference>
<comment type="caution">
    <text evidence="3">The sequence shown here is derived from an EMBL/GenBank/DDBJ whole genome shotgun (WGS) entry which is preliminary data.</text>
</comment>
<dbReference type="Pfam" id="PF01370">
    <property type="entry name" value="Epimerase"/>
    <property type="match status" value="1"/>
</dbReference>
<dbReference type="Gene3D" id="3.40.50.720">
    <property type="entry name" value="NAD(P)-binding Rossmann-like Domain"/>
    <property type="match status" value="1"/>
</dbReference>
<accession>A0ABP7PIM3</accession>
<organism evidence="3 4">
    <name type="scientific">Mucilaginibacter dorajii</name>
    <dbReference type="NCBI Taxonomy" id="692994"/>
    <lineage>
        <taxon>Bacteria</taxon>
        <taxon>Pseudomonadati</taxon>
        <taxon>Bacteroidota</taxon>
        <taxon>Sphingobacteriia</taxon>
        <taxon>Sphingobacteriales</taxon>
        <taxon>Sphingobacteriaceae</taxon>
        <taxon>Mucilaginibacter</taxon>
    </lineage>
</organism>
<comment type="similarity">
    <text evidence="1">Belongs to the NAD(P)-dependent epimerase/dehydratase family.</text>
</comment>
<dbReference type="InterPro" id="IPR001509">
    <property type="entry name" value="Epimerase_deHydtase"/>
</dbReference>
<feature type="domain" description="NAD-dependent epimerase/dehydratase" evidence="2">
    <location>
        <begin position="8"/>
        <end position="228"/>
    </location>
</feature>
<keyword evidence="4" id="KW-1185">Reference proteome</keyword>
<proteinExistence type="inferred from homology"/>
<sequence>MGDIKKLLITGASGFLGSRLLEMLLKESYSPVVYLRQSSDTWRIKNLQGDYEIFIAADNSESSIQKLFDEHEIEGILHIATEYGRQKSLSSIIETNVLFPLRLIEAGLKRGLKLFINTDTFFGKKQFDLQYLSDYTTSKRVLEGLLNGLASKLTIANLRIEHVYGENDSESKFVTSVIKQAILNNDEILLTEGLQKRDFIYVDDVANAYISVLKYGNLTHGYNEYEVGTGISIRVKDFVTGIANTANSKSNLNFGAIAVRAGEIEDSSANITALTQLGWAPEYDMNKALKKIITAEKKRFAYENGI</sequence>
<name>A0ABP7PIM3_9SPHI</name>
<gene>
    <name evidence="3" type="ORF">GCM10022210_13240</name>
</gene>
<dbReference type="Proteomes" id="UP001500742">
    <property type="component" value="Unassembled WGS sequence"/>
</dbReference>
<dbReference type="RefSeq" id="WP_259088709.1">
    <property type="nucleotide sequence ID" value="NZ_BAAAZC010000009.1"/>
</dbReference>
<evidence type="ECO:0000256" key="1">
    <source>
        <dbReference type="ARBA" id="ARBA00007637"/>
    </source>
</evidence>
<dbReference type="PANTHER" id="PTHR43000">
    <property type="entry name" value="DTDP-D-GLUCOSE 4,6-DEHYDRATASE-RELATED"/>
    <property type="match status" value="1"/>
</dbReference>
<dbReference type="InterPro" id="IPR036291">
    <property type="entry name" value="NAD(P)-bd_dom_sf"/>
</dbReference>
<reference evidence="4" key="1">
    <citation type="journal article" date="2019" name="Int. J. Syst. Evol. Microbiol.">
        <title>The Global Catalogue of Microorganisms (GCM) 10K type strain sequencing project: providing services to taxonomists for standard genome sequencing and annotation.</title>
        <authorList>
            <consortium name="The Broad Institute Genomics Platform"/>
            <consortium name="The Broad Institute Genome Sequencing Center for Infectious Disease"/>
            <person name="Wu L."/>
            <person name="Ma J."/>
        </authorList>
    </citation>
    <scope>NUCLEOTIDE SEQUENCE [LARGE SCALE GENOMIC DNA]</scope>
    <source>
        <strain evidence="4">JCM 16601</strain>
    </source>
</reference>
<dbReference type="SUPFAM" id="SSF51735">
    <property type="entry name" value="NAD(P)-binding Rossmann-fold domains"/>
    <property type="match status" value="1"/>
</dbReference>
<evidence type="ECO:0000313" key="3">
    <source>
        <dbReference type="EMBL" id="GAA3966098.1"/>
    </source>
</evidence>